<gene>
    <name evidence="6" type="ORF">VK70_23330</name>
</gene>
<sequence>MWKVNFKSNRGGTGQVKSKQSRVWKAVAGAVLLMGIMISLSGCGDVKAKSEETADGAKLQKVRIGGDSSLFSLQFRVAKEQGLFEKNGIDAEISTFSFGIDTLNAVLTDRVDVGEAMDYAALSALSKGDLKVLSLFSSPKETSSKLFARDGISRPEDLIGKKLGVQKGTVNEYIWGKYFETFHIDKKDVTLVPLQSTAEILAAYDRGDIQAAWFGTAFFDKAEKVEGSKALNDLSAINIRTKGFLVAKAALVKDNPQISAGLNKALAEASKYIADHPEEAAELAFKEVKIPKDNALREIKNEWEFDVRFNQEDYDQLKEIKEWSVANGYIEQDFKLDDKLALEGLKEAFPDKVTIQ</sequence>
<keyword evidence="3" id="KW-0732">Signal</keyword>
<organism evidence="6 7">
    <name type="scientific">Paenibacillus durus ATCC 35681</name>
    <dbReference type="NCBI Taxonomy" id="1333534"/>
    <lineage>
        <taxon>Bacteria</taxon>
        <taxon>Bacillati</taxon>
        <taxon>Bacillota</taxon>
        <taxon>Bacilli</taxon>
        <taxon>Bacillales</taxon>
        <taxon>Paenibacillaceae</taxon>
        <taxon>Paenibacillus</taxon>
    </lineage>
</organism>
<evidence type="ECO:0000259" key="5">
    <source>
        <dbReference type="Pfam" id="PF09084"/>
    </source>
</evidence>
<dbReference type="HOGENOM" id="CLU_028871_12_1_9"/>
<dbReference type="Pfam" id="PF09084">
    <property type="entry name" value="NMT1"/>
    <property type="match status" value="1"/>
</dbReference>
<reference evidence="6 7" key="2">
    <citation type="journal article" date="2016" name="Genome Announc.">
        <title>Genome Sequence of a Gram-Positive Diazotroph, Paenibacillus durus Type Strain ATCC 35681.</title>
        <authorList>
            <person name="Halim M.A."/>
            <person name="Rahman A.Y."/>
            <person name="Sim K.S."/>
            <person name="Yam H.C."/>
            <person name="Rahim A.A."/>
            <person name="Ghazali A.H."/>
            <person name="Najimudin N."/>
        </authorList>
    </citation>
    <scope>NUCLEOTIDE SEQUENCE [LARGE SCALE GENOMIC DNA]</scope>
    <source>
        <strain evidence="6 7">ATCC 35681</strain>
    </source>
</reference>
<dbReference type="EMBL" id="CP011114">
    <property type="protein sequence ID" value="AKG37076.1"/>
    <property type="molecule type" value="Genomic_DNA"/>
</dbReference>
<reference evidence="6 7" key="1">
    <citation type="submission" date="2015-03" db="EMBL/GenBank/DDBJ databases">
        <authorList>
            <person name="Abdul Halim M."/>
        </authorList>
    </citation>
    <scope>NUCLEOTIDE SEQUENCE [LARGE SCALE GENOMIC DNA]</scope>
    <source>
        <strain evidence="6 7">ATCC 35681</strain>
    </source>
</reference>
<evidence type="ECO:0000256" key="2">
    <source>
        <dbReference type="ARBA" id="ARBA00010742"/>
    </source>
</evidence>
<dbReference type="AlphaFoldDB" id="A0A0F7CK56"/>
<dbReference type="PANTHER" id="PTHR30024:SF47">
    <property type="entry name" value="TAURINE-BINDING PERIPLASMIC PROTEIN"/>
    <property type="match status" value="1"/>
</dbReference>
<dbReference type="GO" id="GO:0042597">
    <property type="term" value="C:periplasmic space"/>
    <property type="evidence" value="ECO:0007669"/>
    <property type="project" value="UniProtKB-SubCell"/>
</dbReference>
<feature type="domain" description="SsuA/THI5-like" evidence="5">
    <location>
        <begin position="76"/>
        <end position="280"/>
    </location>
</feature>
<name>A0A0F7CK56_PAEDU</name>
<evidence type="ECO:0000313" key="7">
    <source>
        <dbReference type="Proteomes" id="UP000034189"/>
    </source>
</evidence>
<dbReference type="PANTHER" id="PTHR30024">
    <property type="entry name" value="ALIPHATIC SULFONATES-BINDING PROTEIN-RELATED"/>
    <property type="match status" value="1"/>
</dbReference>
<evidence type="ECO:0000256" key="1">
    <source>
        <dbReference type="ARBA" id="ARBA00004418"/>
    </source>
</evidence>
<dbReference type="Proteomes" id="UP000034189">
    <property type="component" value="Chromosome"/>
</dbReference>
<keyword evidence="4" id="KW-1133">Transmembrane helix</keyword>
<comment type="subcellular location">
    <subcellularLocation>
        <location evidence="1">Periplasm</location>
    </subcellularLocation>
</comment>
<dbReference type="SUPFAM" id="SSF53850">
    <property type="entry name" value="Periplasmic binding protein-like II"/>
    <property type="match status" value="1"/>
</dbReference>
<protein>
    <recommendedName>
        <fullName evidence="5">SsuA/THI5-like domain-containing protein</fullName>
    </recommendedName>
</protein>
<evidence type="ECO:0000313" key="6">
    <source>
        <dbReference type="EMBL" id="AKG37076.1"/>
    </source>
</evidence>
<feature type="transmembrane region" description="Helical" evidence="4">
    <location>
        <begin position="23"/>
        <end position="42"/>
    </location>
</feature>
<dbReference type="Gene3D" id="3.40.190.10">
    <property type="entry name" value="Periplasmic binding protein-like II"/>
    <property type="match status" value="2"/>
</dbReference>
<comment type="similarity">
    <text evidence="2">Belongs to the bacterial solute-binding protein SsuA/TauA family.</text>
</comment>
<dbReference type="PATRIC" id="fig|1333534.5.peg.5090"/>
<keyword evidence="4" id="KW-0472">Membrane</keyword>
<accession>A0A0F7CK56</accession>
<evidence type="ECO:0000256" key="4">
    <source>
        <dbReference type="SAM" id="Phobius"/>
    </source>
</evidence>
<dbReference type="InterPro" id="IPR015168">
    <property type="entry name" value="SsuA/THI5"/>
</dbReference>
<evidence type="ECO:0000256" key="3">
    <source>
        <dbReference type="ARBA" id="ARBA00022729"/>
    </source>
</evidence>
<proteinExistence type="inferred from homology"/>
<keyword evidence="4" id="KW-0812">Transmembrane</keyword>